<dbReference type="HAMAP" id="MF_04000">
    <property type="entry name" value="PPV_E1"/>
    <property type="match status" value="1"/>
</dbReference>
<evidence type="ECO:0000256" key="9">
    <source>
        <dbReference type="ARBA" id="ARBA00022840"/>
    </source>
</evidence>
<dbReference type="GO" id="GO:0043138">
    <property type="term" value="F:3'-5' DNA helicase activity"/>
    <property type="evidence" value="ECO:0007669"/>
    <property type="project" value="UniProtKB-UniRule"/>
</dbReference>
<proteinExistence type="inferred from homology"/>
<keyword evidence="7 15" id="KW-0378">Hydrolase</keyword>
<dbReference type="InterPro" id="IPR014015">
    <property type="entry name" value="Helicase_SF3_DNA-vir"/>
</dbReference>
<feature type="region of interest" description="DNA-binding region" evidence="15">
    <location>
        <begin position="180"/>
        <end position="346"/>
    </location>
</feature>
<evidence type="ECO:0000256" key="7">
    <source>
        <dbReference type="ARBA" id="ARBA00022801"/>
    </source>
</evidence>
<dbReference type="InterPro" id="IPR027417">
    <property type="entry name" value="P-loop_NTPase"/>
</dbReference>
<comment type="caution">
    <text evidence="15">Lacks conserved residue(s) required for the propagation of feature annotation.</text>
</comment>
<evidence type="ECO:0000313" key="19">
    <source>
        <dbReference type="Proteomes" id="UP000107876"/>
    </source>
</evidence>
<dbReference type="Pfam" id="PF00524">
    <property type="entry name" value="PPV_E1_N"/>
    <property type="match status" value="1"/>
</dbReference>
<evidence type="ECO:0000256" key="11">
    <source>
        <dbReference type="ARBA" id="ARBA00023235"/>
    </source>
</evidence>
<keyword evidence="4 15" id="KW-1048">Host nucleus</keyword>
<evidence type="ECO:0000256" key="4">
    <source>
        <dbReference type="ARBA" id="ARBA00022562"/>
    </source>
</evidence>
<evidence type="ECO:0000256" key="1">
    <source>
        <dbReference type="ARBA" id="ARBA00004147"/>
    </source>
</evidence>
<dbReference type="InterPro" id="IPR046935">
    <property type="entry name" value="PPV_E1_DBD_sf"/>
</dbReference>
<dbReference type="GO" id="GO:0003677">
    <property type="term" value="F:DNA binding"/>
    <property type="evidence" value="ECO:0007669"/>
    <property type="project" value="UniProtKB-UniRule"/>
</dbReference>
<feature type="cross-link" description="Glycyl lysine isopeptide (Lys-Gly) (interchain with G-Cter in SUMO)" evidence="15">
    <location>
        <position position="552"/>
    </location>
</feature>
<dbReference type="Gene3D" id="1.10.10.510">
    <property type="entry name" value="Zinc finger, large T-antigen D1 domain"/>
    <property type="match status" value="1"/>
</dbReference>
<evidence type="ECO:0000256" key="13">
    <source>
        <dbReference type="ARBA" id="ARBA00048988"/>
    </source>
</evidence>
<comment type="catalytic activity">
    <reaction evidence="12 15">
        <text>Couples ATP hydrolysis with the unwinding of duplex DNA by translocating in the 3'-5' direction.</text>
        <dbReference type="EC" id="5.6.2.4"/>
    </reaction>
</comment>
<keyword evidence="2 15" id="KW-0244">Early protein</keyword>
<comment type="catalytic activity">
    <reaction evidence="13 15 16">
        <text>ATP + H2O = ADP + phosphate + H(+)</text>
        <dbReference type="Rhea" id="RHEA:13065"/>
        <dbReference type="ChEBI" id="CHEBI:15377"/>
        <dbReference type="ChEBI" id="CHEBI:15378"/>
        <dbReference type="ChEBI" id="CHEBI:30616"/>
        <dbReference type="ChEBI" id="CHEBI:43474"/>
        <dbReference type="ChEBI" id="CHEBI:456216"/>
        <dbReference type="EC" id="5.6.2.4"/>
    </reaction>
</comment>
<dbReference type="EC" id="5.6.2.4" evidence="15 16"/>
<keyword evidence="5 15" id="KW-0235">DNA replication</keyword>
<dbReference type="GO" id="GO:0016887">
    <property type="term" value="F:ATP hydrolysis activity"/>
    <property type="evidence" value="ECO:0007669"/>
    <property type="project" value="RHEA"/>
</dbReference>
<organismHost>
    <name type="scientific">Homo sapiens</name>
    <name type="common">Human</name>
    <dbReference type="NCBI Taxonomy" id="9606"/>
</organismHost>
<comment type="PTM">
    <text evidence="15">Sumoylated.</text>
</comment>
<dbReference type="Gene3D" id="3.40.50.300">
    <property type="entry name" value="P-loop containing nucleotide triphosphate hydrolases"/>
    <property type="match status" value="1"/>
</dbReference>
<accession>A0A0U3C1T0</accession>
<comment type="similarity">
    <text evidence="15 16">Belongs to the papillomaviridae E1 protein family.</text>
</comment>
<feature type="short sequence motif" description="Nuclear localization signal" evidence="15">
    <location>
        <begin position="83"/>
        <end position="85"/>
    </location>
</feature>
<evidence type="ECO:0000313" key="18">
    <source>
        <dbReference type="EMBL" id="ALT22400.1"/>
    </source>
</evidence>
<evidence type="ECO:0000256" key="2">
    <source>
        <dbReference type="ARBA" id="ARBA00022518"/>
    </source>
</evidence>
<comment type="function">
    <text evidence="14 15">ATP-dependent DNA 3'-5' helicase required for initiation of viral DNA replication. It forms a complex with the viral E2 protein. The E1-E2 complex binds to the replication origin which contains binding sites for both proteins. During the initial step, a dimer of E1 interacts with a dimer of protein E2 leading to a complex that binds the viral origin of replication with high specificity. Then, a second dimer of E1 displaces the E2 dimer in an ATP-dependent manner to form the E1 tetramer. Following this, two E1 monomers are added to each half of the site, which results in the formation of two E1 trimers on the viral ori. Subsequently, two hexamers will be created. The double hexamer acts as a bi-directional helicase machinery and unwinds the viral DNA and then recruits the host DNA polymerase to start replication.</text>
</comment>
<dbReference type="GO" id="GO:0005524">
    <property type="term" value="F:ATP binding"/>
    <property type="evidence" value="ECO:0007669"/>
    <property type="project" value="UniProtKB-UniRule"/>
</dbReference>
<evidence type="ECO:0000256" key="5">
    <source>
        <dbReference type="ARBA" id="ARBA00022705"/>
    </source>
</evidence>
<dbReference type="Gene3D" id="3.40.1310.10">
    <property type="match status" value="1"/>
</dbReference>
<dbReference type="PIRSF" id="PIRSF003383">
    <property type="entry name" value="Rep_E1_papillomaV"/>
    <property type="match status" value="1"/>
</dbReference>
<evidence type="ECO:0000256" key="6">
    <source>
        <dbReference type="ARBA" id="ARBA00022741"/>
    </source>
</evidence>
<feature type="short sequence motif" description="Nuclear export signal" evidence="15">
    <location>
        <begin position="106"/>
        <end position="115"/>
    </location>
</feature>
<evidence type="ECO:0000256" key="12">
    <source>
        <dbReference type="ARBA" id="ARBA00034617"/>
    </source>
</evidence>
<evidence type="ECO:0000256" key="14">
    <source>
        <dbReference type="ARBA" id="ARBA00093297"/>
    </source>
</evidence>
<dbReference type="Pfam" id="PF00519">
    <property type="entry name" value="PPV_E1_C"/>
    <property type="match status" value="1"/>
</dbReference>
<dbReference type="Pfam" id="PF20450">
    <property type="entry name" value="PPV_E1_DBD"/>
    <property type="match status" value="1"/>
</dbReference>
<dbReference type="GO" id="GO:0042025">
    <property type="term" value="C:host cell nucleus"/>
    <property type="evidence" value="ECO:0007669"/>
    <property type="project" value="UniProtKB-SubCell"/>
</dbReference>
<dbReference type="InterPro" id="IPR046832">
    <property type="entry name" value="PPV_E1_DBD"/>
</dbReference>
<keyword evidence="9 15" id="KW-0067">ATP-binding</keyword>
<protein>
    <recommendedName>
        <fullName evidence="15 16">Replication protein E1</fullName>
        <ecNumber evidence="15 16">5.6.2.4</ecNumber>
    </recommendedName>
    <alternativeName>
        <fullName evidence="15">ATP-dependent helicase E1</fullName>
    </alternativeName>
    <alternativeName>
        <fullName evidence="15">DNA 3'-5' helicase E1</fullName>
    </alternativeName>
</protein>
<feature type="modified residue" description="Phosphoserine; by host" evidence="15">
    <location>
        <position position="89"/>
    </location>
</feature>
<keyword evidence="6 15" id="KW-0547">Nucleotide-binding</keyword>
<evidence type="ECO:0000256" key="10">
    <source>
        <dbReference type="ARBA" id="ARBA00023125"/>
    </source>
</evidence>
<evidence type="ECO:0000256" key="15">
    <source>
        <dbReference type="HAMAP-Rule" id="MF_04000"/>
    </source>
</evidence>
<dbReference type="Proteomes" id="UP000107876">
    <property type="component" value="Genome"/>
</dbReference>
<name>A0A0U3C1T0_HPV32</name>
<keyword evidence="15" id="KW-0832">Ubl conjugation</keyword>
<comment type="subunit">
    <text evidence="15">Can form hexamers. Interacts with E2 protein; this interaction increases E1 DNA binding specificity. Interacts with host DNA polymerase subunit POLA2. Interacts with host single stranded DNA-binding protein RPA1. Interacts with host TOP1; this interaction stimulates the enzymatic activity of TOP1.</text>
</comment>
<comment type="function">
    <text evidence="16">ATP-dependent DNA helicase required for initiation of viral DNA replication. It forms a complex with the viral E2 protein. The E1-E2 complex binds to the replication origin which contains binding sites for both proteins.</text>
</comment>
<dbReference type="PROSITE" id="PS51206">
    <property type="entry name" value="SF3_HELICASE_1"/>
    <property type="match status" value="1"/>
</dbReference>
<comment type="subcellular location">
    <subcellularLocation>
        <location evidence="1 15">Host nucleus</location>
    </subcellularLocation>
</comment>
<dbReference type="InterPro" id="IPR014000">
    <property type="entry name" value="PPV_DNA_helicase_E1_N"/>
</dbReference>
<dbReference type="GO" id="GO:0006260">
    <property type="term" value="P:DNA replication"/>
    <property type="evidence" value="ECO:0007669"/>
    <property type="project" value="UniProtKB-UniRule"/>
</dbReference>
<evidence type="ECO:0000256" key="8">
    <source>
        <dbReference type="ARBA" id="ARBA00022806"/>
    </source>
</evidence>
<evidence type="ECO:0000256" key="3">
    <source>
        <dbReference type="ARBA" id="ARBA00022553"/>
    </source>
</evidence>
<keyword evidence="3 15" id="KW-0597">Phosphoprotein</keyword>
<feature type="modified residue" description="Phosphoserine; by host" evidence="15">
    <location>
        <position position="93"/>
    </location>
</feature>
<feature type="modified residue" description="Phosphoserine; by host" evidence="15">
    <location>
        <position position="107"/>
    </location>
</feature>
<dbReference type="InterPro" id="IPR001177">
    <property type="entry name" value="PPV_DNA_helicase_E1_C"/>
</dbReference>
<dbReference type="EMBL" id="KT236450">
    <property type="protein sequence ID" value="ALT22400.1"/>
    <property type="molecule type" value="Genomic_DNA"/>
</dbReference>
<gene>
    <name evidence="15 18" type="primary">E1</name>
</gene>
<keyword evidence="10 15" id="KW-0238">DNA-binding</keyword>
<keyword evidence="8 15" id="KW-0347">Helicase</keyword>
<comment type="PTM">
    <text evidence="15">Phosphorylated.</text>
</comment>
<keyword evidence="11 15" id="KW-0413">Isomerase</keyword>
<feature type="domain" description="SF3 helicase" evidence="17">
    <location>
        <begin position="445"/>
        <end position="595"/>
    </location>
</feature>
<keyword evidence="15" id="KW-1017">Isopeptide bond</keyword>
<feature type="binding site" evidence="15">
    <location>
        <begin position="471"/>
        <end position="478"/>
    </location>
    <ligand>
        <name>ATP</name>
        <dbReference type="ChEBI" id="CHEBI:30616"/>
    </ligand>
</feature>
<reference evidence="18 19" key="1">
    <citation type="submission" date="2015-07" db="EMBL/GenBank/DDBJ databases">
        <title>Case Report: Multifocal papilloma virus epithelial hyperplasia (Heck's Disease) incidence and KTP laser therapy in an adult chronic graft-versus-host disease patient.</title>
        <authorList>
            <person name="Mays J.W."/>
            <person name="Allen C.T."/>
            <person name="Curtis L.M."/>
            <person name="Van Doorslaer K."/>
            <person name="McBride A.A."/>
            <person name="Pavletic S."/>
        </authorList>
    </citation>
    <scope>NUCLEOTIDE SEQUENCE [LARGE SCALE GENOMIC DNA]</scope>
    <source>
        <strain evidence="18">McB_1/7/2015</strain>
    </source>
</reference>
<dbReference type="SUPFAM" id="SSF52540">
    <property type="entry name" value="P-loop containing nucleoside triphosphate hydrolases"/>
    <property type="match status" value="1"/>
</dbReference>
<dbReference type="SUPFAM" id="SSF55464">
    <property type="entry name" value="Origin of replication-binding domain, RBD-like"/>
    <property type="match status" value="1"/>
</dbReference>
<dbReference type="InterPro" id="IPR037102">
    <property type="entry name" value="Znf_lg_T-Ag_D1_dom_sf"/>
</dbReference>
<evidence type="ECO:0000259" key="17">
    <source>
        <dbReference type="PROSITE" id="PS51206"/>
    </source>
</evidence>
<dbReference type="InterPro" id="IPR016393">
    <property type="entry name" value="Rep_E1_papillomaV"/>
</dbReference>
<organism evidence="18 19">
    <name type="scientific">Human papillomavirus type 32</name>
    <dbReference type="NCBI Taxonomy" id="333763"/>
    <lineage>
        <taxon>Viruses</taxon>
        <taxon>Monodnaviria</taxon>
        <taxon>Shotokuvirae</taxon>
        <taxon>Cossaviricota</taxon>
        <taxon>Papovaviricetes</taxon>
        <taxon>Zurhausenvirales</taxon>
        <taxon>Papillomaviridae</taxon>
        <taxon>Firstpapillomavirinae</taxon>
        <taxon>Alphapapillomavirus</taxon>
        <taxon>Alphapapillomavirus 1</taxon>
    </lineage>
</organism>
<evidence type="ECO:0000256" key="16">
    <source>
        <dbReference type="PIRNR" id="PIRNR003383"/>
    </source>
</evidence>
<sequence>MADDTGTEEGLGCSGWFSVEAIVERTTENTISDDEDENVEDSGLDLVDFVDDSRIIPTNQLKAQALLNRQQAHADKEAVQALKRKLLGSPYESPASDLQESINKELSPRLSGLKLCRGSQGAKRRLFQSLENRDSGYGYSEVEIRQEQVENGHGAPDGSMGNGGGMGSVHGVQENQEISGTNTPTTRVVELLKCKNLQATLLGKFKELFGLSFGDLVRQFKSDKSSCTDWVVAAFGVHHSIAEGFNTLIKAEALYTHIQWLTCTWGMVLLMLIRFKCGKNRTTVSKGMCKLLNIPANQLLIEPPRLQSVAAAIYWFRAGISNASVVTGETPEWIQRQTIVEHCFADTQFNLTEMVQWAYDNDLTEDSDIAYEYAQRADTDSNAAAFLKSNCQAKYVKDCGIMCRHYKKAQMKRMSMPQWIKHRSERTGDNGDWRPIVKFIRYQGIDFLTFMSAFKKFLHNIPKKSCLVLIGPPNTGKSQFGMSLVKFLAGTVISFVNSHSHFWLQPLDSAKIAMLDDATPPCWTYFDTYLRNLLDGNPCSIDRKHKALTVVKCPPLIITSNTDIRTEDRWKYLYSRISLFEFPNPFPLDKNGNPVYVLNDENWKSFFQRLWSSLEFQESEDEEENGDTGQTFRCVPGTVVRTV</sequence>